<dbReference type="RefSeq" id="WP_378161650.1">
    <property type="nucleotide sequence ID" value="NZ_JBHSBU010000001.1"/>
</dbReference>
<evidence type="ECO:0000313" key="3">
    <source>
        <dbReference type="EMBL" id="MFC4158695.1"/>
    </source>
</evidence>
<gene>
    <name evidence="3" type="ORF">ACFOW7_04880</name>
</gene>
<organism evidence="3 4">
    <name type="scientific">Chitinimonas lacunae</name>
    <dbReference type="NCBI Taxonomy" id="1963018"/>
    <lineage>
        <taxon>Bacteria</taxon>
        <taxon>Pseudomonadati</taxon>
        <taxon>Pseudomonadota</taxon>
        <taxon>Betaproteobacteria</taxon>
        <taxon>Neisseriales</taxon>
        <taxon>Chitinibacteraceae</taxon>
        <taxon>Chitinimonas</taxon>
    </lineage>
</organism>
<evidence type="ECO:0000259" key="2">
    <source>
        <dbReference type="Pfam" id="PF07731"/>
    </source>
</evidence>
<reference evidence="4" key="1">
    <citation type="journal article" date="2019" name="Int. J. Syst. Evol. Microbiol.">
        <title>The Global Catalogue of Microorganisms (GCM) 10K type strain sequencing project: providing services to taxonomists for standard genome sequencing and annotation.</title>
        <authorList>
            <consortium name="The Broad Institute Genomics Platform"/>
            <consortium name="The Broad Institute Genome Sequencing Center for Infectious Disease"/>
            <person name="Wu L."/>
            <person name="Ma J."/>
        </authorList>
    </citation>
    <scope>NUCLEOTIDE SEQUENCE [LARGE SCALE GENOMIC DNA]</scope>
    <source>
        <strain evidence="4">LMG 29894</strain>
    </source>
</reference>
<dbReference type="Gene3D" id="2.60.40.420">
    <property type="entry name" value="Cupredoxins - blue copper proteins"/>
    <property type="match status" value="1"/>
</dbReference>
<feature type="domain" description="Plastocyanin-like" evidence="2">
    <location>
        <begin position="8"/>
        <end position="85"/>
    </location>
</feature>
<keyword evidence="4" id="KW-1185">Reference proteome</keyword>
<dbReference type="Pfam" id="PF07731">
    <property type="entry name" value="Cu-oxidase_2"/>
    <property type="match status" value="1"/>
</dbReference>
<sequence>MTSVWTLNSKLVNHSFHIHVNPFQMMRKDSRGRDQVVWRDTLMVKQDEPVEIYSPYEDYIGRFVLHGHILDHEDQGMMQLVEIEPEGGSAHAPHGGAR</sequence>
<comment type="subcellular location">
    <subcellularLocation>
        <location evidence="1">Cell outer membrane</location>
        <topology evidence="1">Lipid-anchor</topology>
    </subcellularLocation>
</comment>
<dbReference type="InterPro" id="IPR008972">
    <property type="entry name" value="Cupredoxin"/>
</dbReference>
<dbReference type="InterPro" id="IPR011706">
    <property type="entry name" value="Cu-oxidase_C"/>
</dbReference>
<evidence type="ECO:0000256" key="1">
    <source>
        <dbReference type="ARBA" id="ARBA00004459"/>
    </source>
</evidence>
<dbReference type="Proteomes" id="UP001595791">
    <property type="component" value="Unassembled WGS sequence"/>
</dbReference>
<dbReference type="SUPFAM" id="SSF49503">
    <property type="entry name" value="Cupredoxins"/>
    <property type="match status" value="1"/>
</dbReference>
<evidence type="ECO:0000313" key="4">
    <source>
        <dbReference type="Proteomes" id="UP001595791"/>
    </source>
</evidence>
<name>A0ABV8MP87_9NEIS</name>
<protein>
    <submittedName>
        <fullName evidence="3">Multicopper oxidase domain-containing protein</fullName>
    </submittedName>
</protein>
<comment type="caution">
    <text evidence="3">The sequence shown here is derived from an EMBL/GenBank/DDBJ whole genome shotgun (WGS) entry which is preliminary data.</text>
</comment>
<dbReference type="EMBL" id="JBHSBU010000001">
    <property type="protein sequence ID" value="MFC4158695.1"/>
    <property type="molecule type" value="Genomic_DNA"/>
</dbReference>
<proteinExistence type="predicted"/>
<accession>A0ABV8MP87</accession>